<dbReference type="EMBL" id="CAJNOM010001762">
    <property type="protein sequence ID" value="CAF1618342.1"/>
    <property type="molecule type" value="Genomic_DNA"/>
</dbReference>
<dbReference type="InterPro" id="IPR011051">
    <property type="entry name" value="RmlC_Cupin_sf"/>
</dbReference>
<protein>
    <submittedName>
        <fullName evidence="2">Uncharacterized protein</fullName>
    </submittedName>
</protein>
<proteinExistence type="predicted"/>
<comment type="caution">
    <text evidence="2">The sequence shown here is derived from an EMBL/GenBank/DDBJ whole genome shotgun (WGS) entry which is preliminary data.</text>
</comment>
<dbReference type="Proteomes" id="UP000663832">
    <property type="component" value="Unassembled WGS sequence"/>
</dbReference>
<dbReference type="EMBL" id="CAJNOI010001437">
    <property type="protein sequence ID" value="CAF1413591.1"/>
    <property type="molecule type" value="Genomic_DNA"/>
</dbReference>
<sequence length="239" mass="28444">MLLYQRTPSMLLQEENNHTRRICSKLNSTEDLCFRRIINALNNWSTADVRTVPFVMYQLRCGNDEHDETVEYQINWFIDCAETHIHNHRNSFETYCLEGQYEEKIWKIIDDNDGKFTYQFTRSADNTISKAKLIPGTLRHVTSRYHFPGNKMHVDTEHFHSVTPIIGSDKRVVTFLTKRKYSTPVDTSILSSEPHFDPLNDQMRIATYDERHHMYQKLLQILTTHQKAQWKQNWSDLQF</sequence>
<organism evidence="2 3">
    <name type="scientific">Adineta steineri</name>
    <dbReference type="NCBI Taxonomy" id="433720"/>
    <lineage>
        <taxon>Eukaryota</taxon>
        <taxon>Metazoa</taxon>
        <taxon>Spiralia</taxon>
        <taxon>Gnathifera</taxon>
        <taxon>Rotifera</taxon>
        <taxon>Eurotatoria</taxon>
        <taxon>Bdelloidea</taxon>
        <taxon>Adinetida</taxon>
        <taxon>Adinetidae</taxon>
        <taxon>Adineta</taxon>
    </lineage>
</organism>
<name>A0A816C4W4_9BILA</name>
<reference evidence="2" key="1">
    <citation type="submission" date="2021-02" db="EMBL/GenBank/DDBJ databases">
        <authorList>
            <person name="Nowell W R."/>
        </authorList>
    </citation>
    <scope>NUCLEOTIDE SEQUENCE</scope>
</reference>
<evidence type="ECO:0000313" key="2">
    <source>
        <dbReference type="EMBL" id="CAF1618342.1"/>
    </source>
</evidence>
<dbReference type="Proteomes" id="UP000663877">
    <property type="component" value="Unassembled WGS sequence"/>
</dbReference>
<evidence type="ECO:0000313" key="1">
    <source>
        <dbReference type="EMBL" id="CAF1413591.1"/>
    </source>
</evidence>
<dbReference type="SUPFAM" id="SSF51182">
    <property type="entry name" value="RmlC-like cupins"/>
    <property type="match status" value="1"/>
</dbReference>
<gene>
    <name evidence="1" type="ORF">BJG266_LOCUS38352</name>
    <name evidence="2" type="ORF">QVE165_LOCUS55223</name>
</gene>
<dbReference type="OrthoDB" id="430319at2759"/>
<accession>A0A816C4W4</accession>
<dbReference type="AlphaFoldDB" id="A0A816C4W4"/>
<evidence type="ECO:0000313" key="3">
    <source>
        <dbReference type="Proteomes" id="UP000663832"/>
    </source>
</evidence>
<keyword evidence="3" id="KW-1185">Reference proteome</keyword>